<dbReference type="EMBL" id="ML178827">
    <property type="protein sequence ID" value="TFL00744.1"/>
    <property type="molecule type" value="Genomic_DNA"/>
</dbReference>
<keyword evidence="2" id="KW-1185">Reference proteome</keyword>
<dbReference type="AlphaFoldDB" id="A0A5C3QQW3"/>
<evidence type="ECO:0008006" key="3">
    <source>
        <dbReference type="Google" id="ProtNLM"/>
    </source>
</evidence>
<protein>
    <recommendedName>
        <fullName evidence="3">BTB domain-containing protein</fullName>
    </recommendedName>
</protein>
<sequence>MIALRTSPRDDPPSDASIFLANRGILCRDSLVFKDILPLAPSENPKEEDVYKGHPLIIVQDSPKDLQDFLEAIHDWRAFSDSPKIDSILSVVALPRLGTKYQISFLRRKMLEKLMTYLPRSYKQYNVD</sequence>
<evidence type="ECO:0000313" key="1">
    <source>
        <dbReference type="EMBL" id="TFL00744.1"/>
    </source>
</evidence>
<dbReference type="OrthoDB" id="3893071at2759"/>
<proteinExistence type="predicted"/>
<gene>
    <name evidence="1" type="ORF">BDV98DRAFT_593613</name>
</gene>
<name>A0A5C3QQW3_9AGAR</name>
<reference evidence="1 2" key="1">
    <citation type="journal article" date="2019" name="Nat. Ecol. Evol.">
        <title>Megaphylogeny resolves global patterns of mushroom evolution.</title>
        <authorList>
            <person name="Varga T."/>
            <person name="Krizsan K."/>
            <person name="Foldi C."/>
            <person name="Dima B."/>
            <person name="Sanchez-Garcia M."/>
            <person name="Sanchez-Ramirez S."/>
            <person name="Szollosi G.J."/>
            <person name="Szarkandi J.G."/>
            <person name="Papp V."/>
            <person name="Albert L."/>
            <person name="Andreopoulos W."/>
            <person name="Angelini C."/>
            <person name="Antonin V."/>
            <person name="Barry K.W."/>
            <person name="Bougher N.L."/>
            <person name="Buchanan P."/>
            <person name="Buyck B."/>
            <person name="Bense V."/>
            <person name="Catcheside P."/>
            <person name="Chovatia M."/>
            <person name="Cooper J."/>
            <person name="Damon W."/>
            <person name="Desjardin D."/>
            <person name="Finy P."/>
            <person name="Geml J."/>
            <person name="Haridas S."/>
            <person name="Hughes K."/>
            <person name="Justo A."/>
            <person name="Karasinski D."/>
            <person name="Kautmanova I."/>
            <person name="Kiss B."/>
            <person name="Kocsube S."/>
            <person name="Kotiranta H."/>
            <person name="LaButti K.M."/>
            <person name="Lechner B.E."/>
            <person name="Liimatainen K."/>
            <person name="Lipzen A."/>
            <person name="Lukacs Z."/>
            <person name="Mihaltcheva S."/>
            <person name="Morgado L.N."/>
            <person name="Niskanen T."/>
            <person name="Noordeloos M.E."/>
            <person name="Ohm R.A."/>
            <person name="Ortiz-Santana B."/>
            <person name="Ovrebo C."/>
            <person name="Racz N."/>
            <person name="Riley R."/>
            <person name="Savchenko A."/>
            <person name="Shiryaev A."/>
            <person name="Soop K."/>
            <person name="Spirin V."/>
            <person name="Szebenyi C."/>
            <person name="Tomsovsky M."/>
            <person name="Tulloss R.E."/>
            <person name="Uehling J."/>
            <person name="Grigoriev I.V."/>
            <person name="Vagvolgyi C."/>
            <person name="Papp T."/>
            <person name="Martin F.M."/>
            <person name="Miettinen O."/>
            <person name="Hibbett D.S."/>
            <person name="Nagy L.G."/>
        </authorList>
    </citation>
    <scope>NUCLEOTIDE SEQUENCE [LARGE SCALE GENOMIC DNA]</scope>
    <source>
        <strain evidence="1 2">CBS 309.79</strain>
    </source>
</reference>
<evidence type="ECO:0000313" key="2">
    <source>
        <dbReference type="Proteomes" id="UP000305067"/>
    </source>
</evidence>
<dbReference type="STRING" id="1884261.A0A5C3QQW3"/>
<organism evidence="1 2">
    <name type="scientific">Pterulicium gracile</name>
    <dbReference type="NCBI Taxonomy" id="1884261"/>
    <lineage>
        <taxon>Eukaryota</taxon>
        <taxon>Fungi</taxon>
        <taxon>Dikarya</taxon>
        <taxon>Basidiomycota</taxon>
        <taxon>Agaricomycotina</taxon>
        <taxon>Agaricomycetes</taxon>
        <taxon>Agaricomycetidae</taxon>
        <taxon>Agaricales</taxon>
        <taxon>Pleurotineae</taxon>
        <taxon>Pterulaceae</taxon>
        <taxon>Pterulicium</taxon>
    </lineage>
</organism>
<accession>A0A5C3QQW3</accession>
<dbReference type="Proteomes" id="UP000305067">
    <property type="component" value="Unassembled WGS sequence"/>
</dbReference>